<dbReference type="NCBIfam" id="TIGR01930">
    <property type="entry name" value="AcCoA-C-Actrans"/>
    <property type="match status" value="1"/>
</dbReference>
<dbReference type="EMBL" id="CP121671">
    <property type="protein sequence ID" value="WFT74749.1"/>
    <property type="molecule type" value="Genomic_DNA"/>
</dbReference>
<dbReference type="GO" id="GO:0016746">
    <property type="term" value="F:acyltransferase activity"/>
    <property type="evidence" value="ECO:0007669"/>
    <property type="project" value="UniProtKB-KW"/>
</dbReference>
<keyword evidence="8" id="KW-1185">Reference proteome</keyword>
<evidence type="ECO:0000313" key="7">
    <source>
        <dbReference type="EMBL" id="WFT74749.1"/>
    </source>
</evidence>
<keyword evidence="3 4" id="KW-0012">Acyltransferase</keyword>
<keyword evidence="2 4" id="KW-0808">Transferase</keyword>
<dbReference type="RefSeq" id="WP_283076745.1">
    <property type="nucleotide sequence ID" value="NZ_CP121671.1"/>
</dbReference>
<dbReference type="Proteomes" id="UP001221597">
    <property type="component" value="Chromosome"/>
</dbReference>
<evidence type="ECO:0000256" key="1">
    <source>
        <dbReference type="ARBA" id="ARBA00010982"/>
    </source>
</evidence>
<evidence type="ECO:0000256" key="4">
    <source>
        <dbReference type="RuleBase" id="RU003557"/>
    </source>
</evidence>
<dbReference type="InterPro" id="IPR020613">
    <property type="entry name" value="Thiolase_CS"/>
</dbReference>
<evidence type="ECO:0000259" key="6">
    <source>
        <dbReference type="Pfam" id="PF02803"/>
    </source>
</evidence>
<dbReference type="InterPro" id="IPR050215">
    <property type="entry name" value="Thiolase-like_sf_Thiolase"/>
</dbReference>
<dbReference type="Pfam" id="PF02803">
    <property type="entry name" value="Thiolase_C"/>
    <property type="match status" value="1"/>
</dbReference>
<dbReference type="InterPro" id="IPR020616">
    <property type="entry name" value="Thiolase_N"/>
</dbReference>
<dbReference type="PANTHER" id="PTHR43853">
    <property type="entry name" value="3-KETOACYL-COA THIOLASE, PEROXISOMAL"/>
    <property type="match status" value="1"/>
</dbReference>
<dbReference type="Pfam" id="PF00108">
    <property type="entry name" value="Thiolase_N"/>
    <property type="match status" value="1"/>
</dbReference>
<gene>
    <name evidence="7" type="ORF">P9989_20800</name>
</gene>
<protein>
    <submittedName>
        <fullName evidence="7">Thiolase family protein</fullName>
        <ecNumber evidence="7">2.3.1.-</ecNumber>
    </submittedName>
</protein>
<evidence type="ECO:0000313" key="8">
    <source>
        <dbReference type="Proteomes" id="UP001221597"/>
    </source>
</evidence>
<feature type="domain" description="Thiolase N-terminal" evidence="5">
    <location>
        <begin position="5"/>
        <end position="246"/>
    </location>
</feature>
<dbReference type="PROSITE" id="PS00737">
    <property type="entry name" value="THIOLASE_2"/>
    <property type="match status" value="1"/>
</dbReference>
<dbReference type="Gene3D" id="3.40.47.10">
    <property type="match status" value="1"/>
</dbReference>
<evidence type="ECO:0000259" key="5">
    <source>
        <dbReference type="Pfam" id="PF00108"/>
    </source>
</evidence>
<dbReference type="PIRSF" id="PIRSF000429">
    <property type="entry name" value="Ac-CoA_Ac_transf"/>
    <property type="match status" value="1"/>
</dbReference>
<evidence type="ECO:0000256" key="3">
    <source>
        <dbReference type="ARBA" id="ARBA00023315"/>
    </source>
</evidence>
<proteinExistence type="inferred from homology"/>
<organism evidence="7 8">
    <name type="scientific">Halobacillus naozhouensis</name>
    <dbReference type="NCBI Taxonomy" id="554880"/>
    <lineage>
        <taxon>Bacteria</taxon>
        <taxon>Bacillati</taxon>
        <taxon>Bacillota</taxon>
        <taxon>Bacilli</taxon>
        <taxon>Bacillales</taxon>
        <taxon>Bacillaceae</taxon>
        <taxon>Halobacillus</taxon>
    </lineage>
</organism>
<comment type="similarity">
    <text evidence="1 4">Belongs to the thiolase-like superfamily. Thiolase family.</text>
</comment>
<dbReference type="PANTHER" id="PTHR43853:SF3">
    <property type="entry name" value="ACETYL-COA C-ACETYLTRANSFERASE YHFS-RELATED"/>
    <property type="match status" value="1"/>
</dbReference>
<dbReference type="CDD" id="cd00751">
    <property type="entry name" value="thiolase"/>
    <property type="match status" value="1"/>
</dbReference>
<reference evidence="7 8" key="1">
    <citation type="submission" date="2023-04" db="EMBL/GenBank/DDBJ databases">
        <title>Genome sequence of Halobacillus naozhouensis KACC 21980.</title>
        <authorList>
            <person name="Kim S."/>
            <person name="Heo J."/>
            <person name="Kwon S.-W."/>
        </authorList>
    </citation>
    <scope>NUCLEOTIDE SEQUENCE [LARGE SCALE GENOMIC DNA]</scope>
    <source>
        <strain evidence="7 8">KCTC 13234</strain>
    </source>
</reference>
<sequence length="380" mass="39701">MNEAVIVRAKRTPIGKIGGSLSHLPPEKLIQPVLKGLIEGLDSAAIDDVILGNVVGPGGNIARLSLLCAGLPVTVPGVTIDRQCGSGLEAINIAARLVQAGAGDMFIAGGVESTSLAPWKVKKPASLHDPRGPELYTRAQFSPEFIGDPEMGEAAENVAAHYGVTREEQDEFAYISHMKASAAQREGAFREEIMPVDGIEADECSRPNTSLAKLSTLKPVFKQGGTVTAGNACPMNDGAAAVLVMSLEKCRSLGLTPLARFVDSTSAGVNPHVLGAGPIPAVKKLWERQNITEEDIDLVEFNEAFASQVIASLKSLEIPHKKVNRSGGALALGHPYGASGAILVTRLVHEFANSSSFKRGIATLGIGGGMGLATIFESNG</sequence>
<dbReference type="EC" id="2.3.1.-" evidence="7"/>
<accession>A0ABY8IZL7</accession>
<dbReference type="InterPro" id="IPR020617">
    <property type="entry name" value="Thiolase_C"/>
</dbReference>
<evidence type="ECO:0000256" key="2">
    <source>
        <dbReference type="ARBA" id="ARBA00022679"/>
    </source>
</evidence>
<feature type="domain" description="Thiolase C-terminal" evidence="6">
    <location>
        <begin position="255"/>
        <end position="377"/>
    </location>
</feature>
<dbReference type="SUPFAM" id="SSF53901">
    <property type="entry name" value="Thiolase-like"/>
    <property type="match status" value="2"/>
</dbReference>
<name>A0ABY8IZL7_9BACI</name>
<dbReference type="InterPro" id="IPR016039">
    <property type="entry name" value="Thiolase-like"/>
</dbReference>
<dbReference type="InterPro" id="IPR002155">
    <property type="entry name" value="Thiolase"/>
</dbReference>